<dbReference type="SUPFAM" id="SSF47370">
    <property type="entry name" value="Bromodomain"/>
    <property type="match status" value="1"/>
</dbReference>
<dbReference type="InterPro" id="IPR001487">
    <property type="entry name" value="Bromodomain"/>
</dbReference>
<proteinExistence type="predicted"/>
<evidence type="ECO:0000256" key="2">
    <source>
        <dbReference type="ARBA" id="ARBA00022737"/>
    </source>
</evidence>
<dbReference type="PROSITE" id="PS50014">
    <property type="entry name" value="BROMODOMAIN_2"/>
    <property type="match status" value="1"/>
</dbReference>
<evidence type="ECO:0000256" key="8">
    <source>
        <dbReference type="PROSITE-ProRule" id="PRU00035"/>
    </source>
</evidence>
<keyword evidence="11" id="KW-1185">Reference proteome</keyword>
<dbReference type="GeneID" id="64667656"/>
<dbReference type="GO" id="GO:0006368">
    <property type="term" value="P:transcription elongation by RNA polymerase II"/>
    <property type="evidence" value="ECO:0007669"/>
    <property type="project" value="TreeGrafter"/>
</dbReference>
<protein>
    <submittedName>
        <fullName evidence="10">Bromodomain-containing protein</fullName>
    </submittedName>
</protein>
<dbReference type="PRINTS" id="PR00503">
    <property type="entry name" value="BROMODOMAIN"/>
</dbReference>
<feature type="domain" description="Bromo" evidence="9">
    <location>
        <begin position="1"/>
        <end position="56"/>
    </location>
</feature>
<dbReference type="PANTHER" id="PTHR16062:SF19">
    <property type="entry name" value="PROTEIN POLYBROMO-1"/>
    <property type="match status" value="1"/>
</dbReference>
<keyword evidence="4" id="KW-0805">Transcription regulation</keyword>
<comment type="subcellular location">
    <subcellularLocation>
        <location evidence="1">Nucleus</location>
    </subcellularLocation>
</comment>
<reference evidence="10" key="1">
    <citation type="journal article" date="2020" name="New Phytol.">
        <title>Comparative genomics reveals dynamic genome evolution in host specialist ectomycorrhizal fungi.</title>
        <authorList>
            <person name="Lofgren L.A."/>
            <person name="Nguyen N.H."/>
            <person name="Vilgalys R."/>
            <person name="Ruytinx J."/>
            <person name="Liao H.L."/>
            <person name="Branco S."/>
            <person name="Kuo A."/>
            <person name="LaButti K."/>
            <person name="Lipzen A."/>
            <person name="Andreopoulos W."/>
            <person name="Pangilinan J."/>
            <person name="Riley R."/>
            <person name="Hundley H."/>
            <person name="Na H."/>
            <person name="Barry K."/>
            <person name="Grigoriev I.V."/>
            <person name="Stajich J.E."/>
            <person name="Kennedy P.G."/>
        </authorList>
    </citation>
    <scope>NUCLEOTIDE SEQUENCE</scope>
    <source>
        <strain evidence="10">FC203</strain>
    </source>
</reference>
<keyword evidence="5 8" id="KW-0103">Bromodomain</keyword>
<dbReference type="GO" id="GO:0006338">
    <property type="term" value="P:chromatin remodeling"/>
    <property type="evidence" value="ECO:0007669"/>
    <property type="project" value="InterPro"/>
</dbReference>
<accession>A0AAD4DW65</accession>
<evidence type="ECO:0000256" key="6">
    <source>
        <dbReference type="ARBA" id="ARBA00023163"/>
    </source>
</evidence>
<feature type="non-terminal residue" evidence="10">
    <location>
        <position position="1"/>
    </location>
</feature>
<dbReference type="RefSeq" id="XP_041220693.1">
    <property type="nucleotide sequence ID" value="XM_041373358.1"/>
</dbReference>
<name>A0AAD4DW65_9AGAM</name>
<evidence type="ECO:0000256" key="1">
    <source>
        <dbReference type="ARBA" id="ARBA00004123"/>
    </source>
</evidence>
<dbReference type="InterPro" id="IPR036427">
    <property type="entry name" value="Bromodomain-like_sf"/>
</dbReference>
<evidence type="ECO:0000313" key="10">
    <source>
        <dbReference type="EMBL" id="KAG1895117.1"/>
    </source>
</evidence>
<dbReference type="Gene3D" id="1.20.920.10">
    <property type="entry name" value="Bromodomain-like"/>
    <property type="match status" value="1"/>
</dbReference>
<dbReference type="AlphaFoldDB" id="A0AAD4DW65"/>
<dbReference type="CDD" id="cd04369">
    <property type="entry name" value="Bromodomain"/>
    <property type="match status" value="1"/>
</dbReference>
<evidence type="ECO:0000256" key="5">
    <source>
        <dbReference type="ARBA" id="ARBA00023117"/>
    </source>
</evidence>
<evidence type="ECO:0000259" key="9">
    <source>
        <dbReference type="PROSITE" id="PS50014"/>
    </source>
</evidence>
<dbReference type="Pfam" id="PF00439">
    <property type="entry name" value="Bromodomain"/>
    <property type="match status" value="1"/>
</dbReference>
<evidence type="ECO:0000256" key="4">
    <source>
        <dbReference type="ARBA" id="ARBA00023015"/>
    </source>
</evidence>
<evidence type="ECO:0000313" key="11">
    <source>
        <dbReference type="Proteomes" id="UP001195769"/>
    </source>
</evidence>
<keyword evidence="3" id="KW-0156">Chromatin regulator</keyword>
<comment type="caution">
    <text evidence="10">The sequence shown here is derived from an EMBL/GenBank/DDBJ whole genome shotgun (WGS) entry which is preliminary data.</text>
</comment>
<feature type="non-terminal residue" evidence="10">
    <location>
        <position position="56"/>
    </location>
</feature>
<evidence type="ECO:0000256" key="7">
    <source>
        <dbReference type="ARBA" id="ARBA00023242"/>
    </source>
</evidence>
<evidence type="ECO:0000256" key="3">
    <source>
        <dbReference type="ARBA" id="ARBA00022853"/>
    </source>
</evidence>
<dbReference type="InterPro" id="IPR037382">
    <property type="entry name" value="Rsc/polybromo"/>
</dbReference>
<organism evidence="10 11">
    <name type="scientific">Suillus fuscotomentosus</name>
    <dbReference type="NCBI Taxonomy" id="1912939"/>
    <lineage>
        <taxon>Eukaryota</taxon>
        <taxon>Fungi</taxon>
        <taxon>Dikarya</taxon>
        <taxon>Basidiomycota</taxon>
        <taxon>Agaricomycotina</taxon>
        <taxon>Agaricomycetes</taxon>
        <taxon>Agaricomycetidae</taxon>
        <taxon>Boletales</taxon>
        <taxon>Suillineae</taxon>
        <taxon>Suillaceae</taxon>
        <taxon>Suillus</taxon>
    </lineage>
</organism>
<dbReference type="GO" id="GO:0016586">
    <property type="term" value="C:RSC-type complex"/>
    <property type="evidence" value="ECO:0007669"/>
    <property type="project" value="InterPro"/>
</dbReference>
<dbReference type="PANTHER" id="PTHR16062">
    <property type="entry name" value="SWI/SNF-RELATED"/>
    <property type="match status" value="1"/>
</dbReference>
<keyword evidence="7" id="KW-0539">Nucleus</keyword>
<dbReference type="EMBL" id="JABBWK010000070">
    <property type="protein sequence ID" value="KAG1895117.1"/>
    <property type="molecule type" value="Genomic_DNA"/>
</dbReference>
<keyword evidence="2" id="KW-0677">Repeat</keyword>
<dbReference type="GO" id="GO:0003682">
    <property type="term" value="F:chromatin binding"/>
    <property type="evidence" value="ECO:0007669"/>
    <property type="project" value="TreeGrafter"/>
</dbReference>
<dbReference type="Proteomes" id="UP001195769">
    <property type="component" value="Unassembled WGS sequence"/>
</dbReference>
<sequence>VFMEMPSKKDYPMYYTQIKRPMCIETVFKHLKRKEYQTSLDFANDVELVFPNALEF</sequence>
<gene>
    <name evidence="10" type="ORF">F5891DRAFT_895096</name>
</gene>
<keyword evidence="6" id="KW-0804">Transcription</keyword>